<name>B8D242_HALOH</name>
<dbReference type="PRINTS" id="PR00508">
    <property type="entry name" value="S21N4MTFRASE"/>
</dbReference>
<keyword evidence="3" id="KW-0808">Transferase</keyword>
<evidence type="ECO:0000256" key="5">
    <source>
        <dbReference type="ARBA" id="ARBA00022747"/>
    </source>
</evidence>
<keyword evidence="11" id="KW-1185">Reference proteome</keyword>
<dbReference type="STRING" id="373903.Hore_05110"/>
<dbReference type="Gene3D" id="3.40.50.150">
    <property type="entry name" value="Vaccinia Virus protein VP39"/>
    <property type="match status" value="1"/>
</dbReference>
<accession>B8D242</accession>
<evidence type="ECO:0000256" key="6">
    <source>
        <dbReference type="ARBA" id="ARBA00023125"/>
    </source>
</evidence>
<dbReference type="SUPFAM" id="SSF53335">
    <property type="entry name" value="S-adenosyl-L-methionine-dependent methyltransferases"/>
    <property type="match status" value="1"/>
</dbReference>
<evidence type="ECO:0000256" key="4">
    <source>
        <dbReference type="ARBA" id="ARBA00022691"/>
    </source>
</evidence>
<dbReference type="InterPro" id="IPR029063">
    <property type="entry name" value="SAM-dependent_MTases_sf"/>
</dbReference>
<evidence type="ECO:0000313" key="11">
    <source>
        <dbReference type="Proteomes" id="UP000000719"/>
    </source>
</evidence>
<dbReference type="PROSITE" id="PS00093">
    <property type="entry name" value="N4_MTASE"/>
    <property type="match status" value="1"/>
</dbReference>
<feature type="domain" description="DNA methylase N-4/N-6" evidence="9">
    <location>
        <begin position="165"/>
        <end position="380"/>
    </location>
</feature>
<evidence type="ECO:0000256" key="1">
    <source>
        <dbReference type="ARBA" id="ARBA00010203"/>
    </source>
</evidence>
<dbReference type="eggNOG" id="COG2521">
    <property type="taxonomic scope" value="Bacteria"/>
</dbReference>
<dbReference type="HOGENOM" id="CLU_024927_2_3_9"/>
<keyword evidence="4" id="KW-0949">S-adenosyl-L-methionine</keyword>
<evidence type="ECO:0000256" key="3">
    <source>
        <dbReference type="ARBA" id="ARBA00022679"/>
    </source>
</evidence>
<reference evidence="10 11" key="1">
    <citation type="journal article" date="2009" name="PLoS ONE">
        <title>Genome analysis of the anaerobic thermohalophilic bacterium Halothermothrix orenii.</title>
        <authorList>
            <person name="Mavromatis K."/>
            <person name="Ivanova N."/>
            <person name="Anderson I."/>
            <person name="Lykidis A."/>
            <person name="Hooper S.D."/>
            <person name="Sun H."/>
            <person name="Kunin V."/>
            <person name="Lapidus A."/>
            <person name="Hugenholtz P."/>
            <person name="Patel B."/>
            <person name="Kyrpides N.C."/>
        </authorList>
    </citation>
    <scope>NUCLEOTIDE SEQUENCE [LARGE SCALE GENOMIC DNA]</scope>
    <source>
        <strain evidence="11">H 168 / OCM 544 / DSM 9562</strain>
    </source>
</reference>
<dbReference type="CDD" id="cd02440">
    <property type="entry name" value="AdoMet_MTases"/>
    <property type="match status" value="1"/>
</dbReference>
<dbReference type="Proteomes" id="UP000000719">
    <property type="component" value="Chromosome"/>
</dbReference>
<dbReference type="GO" id="GO:0003677">
    <property type="term" value="F:DNA binding"/>
    <property type="evidence" value="ECO:0007669"/>
    <property type="project" value="UniProtKB-KW"/>
</dbReference>
<dbReference type="KEGG" id="hor:Hore_05110"/>
<keyword evidence="5" id="KW-0680">Restriction system</keyword>
<gene>
    <name evidence="10" type="ordered locus">Hore_05110</name>
</gene>
<comment type="catalytic activity">
    <reaction evidence="7">
        <text>a 2'-deoxycytidine in DNA + S-adenosyl-L-methionine = an N(4)-methyl-2'-deoxycytidine in DNA + S-adenosyl-L-homocysteine + H(+)</text>
        <dbReference type="Rhea" id="RHEA:16857"/>
        <dbReference type="Rhea" id="RHEA-COMP:11369"/>
        <dbReference type="Rhea" id="RHEA-COMP:13674"/>
        <dbReference type="ChEBI" id="CHEBI:15378"/>
        <dbReference type="ChEBI" id="CHEBI:57856"/>
        <dbReference type="ChEBI" id="CHEBI:59789"/>
        <dbReference type="ChEBI" id="CHEBI:85452"/>
        <dbReference type="ChEBI" id="CHEBI:137933"/>
        <dbReference type="EC" id="2.1.1.113"/>
    </reaction>
</comment>
<proteinExistence type="inferred from homology"/>
<dbReference type="Pfam" id="PF01555">
    <property type="entry name" value="N6_N4_Mtase"/>
    <property type="match status" value="1"/>
</dbReference>
<comment type="similarity">
    <text evidence="1">Belongs to the N(4)/N(6)-methyltransferase family. N(4) subfamily.</text>
</comment>
<dbReference type="GO" id="GO:0008170">
    <property type="term" value="F:N-methyltransferase activity"/>
    <property type="evidence" value="ECO:0007669"/>
    <property type="project" value="InterPro"/>
</dbReference>
<keyword evidence="2 10" id="KW-0489">Methyltransferase</keyword>
<evidence type="ECO:0000256" key="2">
    <source>
        <dbReference type="ARBA" id="ARBA00022603"/>
    </source>
</evidence>
<dbReference type="RefSeq" id="WP_012635457.1">
    <property type="nucleotide sequence ID" value="NC_011899.1"/>
</dbReference>
<dbReference type="GO" id="GO:0015667">
    <property type="term" value="F:site-specific DNA-methyltransferase (cytosine-N4-specific) activity"/>
    <property type="evidence" value="ECO:0007669"/>
    <property type="project" value="UniProtKB-EC"/>
</dbReference>
<evidence type="ECO:0000313" key="10">
    <source>
        <dbReference type="EMBL" id="ACL69269.1"/>
    </source>
</evidence>
<dbReference type="InterPro" id="IPR001091">
    <property type="entry name" value="RM_Methyltransferase"/>
</dbReference>
<dbReference type="EC" id="2.1.1.-" evidence="8"/>
<dbReference type="EMBL" id="CP001098">
    <property type="protein sequence ID" value="ACL69269.1"/>
    <property type="molecule type" value="Genomic_DNA"/>
</dbReference>
<dbReference type="InterPro" id="IPR017985">
    <property type="entry name" value="MeTrfase_CN4_CS"/>
</dbReference>
<dbReference type="GO" id="GO:0032259">
    <property type="term" value="P:methylation"/>
    <property type="evidence" value="ECO:0007669"/>
    <property type="project" value="UniProtKB-KW"/>
</dbReference>
<organism evidence="10 11">
    <name type="scientific">Halothermothrix orenii (strain H 168 / OCM 544 / DSM 9562)</name>
    <dbReference type="NCBI Taxonomy" id="373903"/>
    <lineage>
        <taxon>Bacteria</taxon>
        <taxon>Bacillati</taxon>
        <taxon>Bacillota</taxon>
        <taxon>Clostridia</taxon>
        <taxon>Halanaerobiales</taxon>
        <taxon>Halothermotrichaceae</taxon>
        <taxon>Halothermothrix</taxon>
    </lineage>
</organism>
<evidence type="ECO:0000256" key="7">
    <source>
        <dbReference type="ARBA" id="ARBA00049120"/>
    </source>
</evidence>
<dbReference type="REBASE" id="19952">
    <property type="entry name" value="M.HorHORF5110P"/>
</dbReference>
<dbReference type="eggNOG" id="COG0863">
    <property type="taxonomic scope" value="Bacteria"/>
</dbReference>
<sequence>MNDSSTCNDNNINNYKIIRLKHKSNLHSSEIKAIDYINKFFNQDNFYIEVNPGSVKIYLKKLDMKKLGRLIKEINDTSPFLLKIYRTIKNIKSYVIENNKRVYVDYNREKKVKNRKKKERNRQKYFYARNHNFNVINQPLPEKYINKIICGDSEQILKEIPDNSIDLILTSPPYNFGLDYKDSRDGYYWKSYFSKLFSIFKECIRILKYGGRIIINVQPLFSDYIPTHHLISNFFIKNKMIWKGEILWEKNNYNCKYTAWGSWKSPSSPYLKYTWEFLEIFAKGSLKKKGDKKNIDITGEEFKEWVSARWSIAPVRNMKKYQHPAVFPEELVYRVLKLFSYKGDVILDPFNGTGTTTAVAHRLKRNYLGIDISPDYCNTARGRLNP</sequence>
<evidence type="ECO:0000259" key="9">
    <source>
        <dbReference type="Pfam" id="PF01555"/>
    </source>
</evidence>
<protein>
    <recommendedName>
        <fullName evidence="8">Methyltransferase</fullName>
        <ecNumber evidence="8">2.1.1.-</ecNumber>
    </recommendedName>
</protein>
<dbReference type="GO" id="GO:0009307">
    <property type="term" value="P:DNA restriction-modification system"/>
    <property type="evidence" value="ECO:0007669"/>
    <property type="project" value="UniProtKB-KW"/>
</dbReference>
<dbReference type="InterPro" id="IPR002941">
    <property type="entry name" value="DNA_methylase_N4/N6"/>
</dbReference>
<evidence type="ECO:0000256" key="8">
    <source>
        <dbReference type="RuleBase" id="RU362026"/>
    </source>
</evidence>
<keyword evidence="6" id="KW-0238">DNA-binding</keyword>
<dbReference type="AlphaFoldDB" id="B8D242"/>